<organism evidence="2 3">
    <name type="scientific">Citricoccus parietis</name>
    <dbReference type="NCBI Taxonomy" id="592307"/>
    <lineage>
        <taxon>Bacteria</taxon>
        <taxon>Bacillati</taxon>
        <taxon>Actinomycetota</taxon>
        <taxon>Actinomycetes</taxon>
        <taxon>Micrococcales</taxon>
        <taxon>Micrococcaceae</taxon>
        <taxon>Citricoccus</taxon>
    </lineage>
</organism>
<accession>A0ABV5G6T9</accession>
<proteinExistence type="predicted"/>
<evidence type="ECO:0000256" key="1">
    <source>
        <dbReference type="SAM" id="MobiDB-lite"/>
    </source>
</evidence>
<gene>
    <name evidence="2" type="ORF">ACFFX0_27085</name>
</gene>
<feature type="compositionally biased region" description="Low complexity" evidence="1">
    <location>
        <begin position="1"/>
        <end position="19"/>
    </location>
</feature>
<comment type="caution">
    <text evidence="2">The sequence shown here is derived from an EMBL/GenBank/DDBJ whole genome shotgun (WGS) entry which is preliminary data.</text>
</comment>
<sequence length="137" mass="14714">MPLGVPGRQPSGLQGPPGLRRGHGRRIGRALGRRRTGPGLGGADRDRARARHRRSAGMAGRGHPALRAAPRGGRLGCRRVRTGGRGGRRTRAVHRARLVALGGPVVLVKRSTPRKVVNSIRSQATRVYRWSQRPGVG</sequence>
<evidence type="ECO:0000313" key="3">
    <source>
        <dbReference type="Proteomes" id="UP001589575"/>
    </source>
</evidence>
<protein>
    <submittedName>
        <fullName evidence="2">Uncharacterized protein</fullName>
    </submittedName>
</protein>
<reference evidence="2 3" key="1">
    <citation type="submission" date="2024-09" db="EMBL/GenBank/DDBJ databases">
        <authorList>
            <person name="Sun Q."/>
            <person name="Mori K."/>
        </authorList>
    </citation>
    <scope>NUCLEOTIDE SEQUENCE [LARGE SCALE GENOMIC DNA]</scope>
    <source>
        <strain evidence="2 3">CCM 7609</strain>
    </source>
</reference>
<feature type="region of interest" description="Disordered" evidence="1">
    <location>
        <begin position="1"/>
        <end position="90"/>
    </location>
</feature>
<dbReference type="Proteomes" id="UP001589575">
    <property type="component" value="Unassembled WGS sequence"/>
</dbReference>
<feature type="compositionally biased region" description="Basic residues" evidence="1">
    <location>
        <begin position="20"/>
        <end position="36"/>
    </location>
</feature>
<dbReference type="EMBL" id="JBHMFI010000002">
    <property type="protein sequence ID" value="MFB9074654.1"/>
    <property type="molecule type" value="Genomic_DNA"/>
</dbReference>
<keyword evidence="3" id="KW-1185">Reference proteome</keyword>
<feature type="compositionally biased region" description="Basic residues" evidence="1">
    <location>
        <begin position="76"/>
        <end position="90"/>
    </location>
</feature>
<name>A0ABV5G6T9_9MICC</name>
<evidence type="ECO:0000313" key="2">
    <source>
        <dbReference type="EMBL" id="MFB9074654.1"/>
    </source>
</evidence>